<dbReference type="Gene3D" id="3.40.50.1220">
    <property type="entry name" value="TPP-binding domain"/>
    <property type="match status" value="1"/>
</dbReference>
<dbReference type="InterPro" id="IPR026591">
    <property type="entry name" value="Sirtuin_cat_small_dom_sf"/>
</dbReference>
<gene>
    <name evidence="6" type="ORF">M430DRAFT_99453</name>
</gene>
<dbReference type="STRING" id="857342.A0A2T3B6N8"/>
<dbReference type="GO" id="GO:0005634">
    <property type="term" value="C:nucleus"/>
    <property type="evidence" value="ECO:0007669"/>
    <property type="project" value="TreeGrafter"/>
</dbReference>
<evidence type="ECO:0000259" key="5">
    <source>
        <dbReference type="PROSITE" id="PS50305"/>
    </source>
</evidence>
<dbReference type="PROSITE" id="PS50305">
    <property type="entry name" value="SIRTUIN"/>
    <property type="match status" value="1"/>
</dbReference>
<feature type="binding site" evidence="4">
    <location>
        <position position="143"/>
    </location>
    <ligand>
        <name>Zn(2+)</name>
        <dbReference type="ChEBI" id="CHEBI:29105"/>
    </ligand>
</feature>
<dbReference type="EMBL" id="KZ679009">
    <property type="protein sequence ID" value="PSS22411.1"/>
    <property type="molecule type" value="Genomic_DNA"/>
</dbReference>
<evidence type="ECO:0000256" key="4">
    <source>
        <dbReference type="PROSITE-ProRule" id="PRU00236"/>
    </source>
</evidence>
<dbReference type="GO" id="GO:0046872">
    <property type="term" value="F:metal ion binding"/>
    <property type="evidence" value="ECO:0007669"/>
    <property type="project" value="UniProtKB-KW"/>
</dbReference>
<dbReference type="Proteomes" id="UP000241818">
    <property type="component" value="Unassembled WGS sequence"/>
</dbReference>
<organism evidence="6 7">
    <name type="scientific">Amorphotheca resinae ATCC 22711</name>
    <dbReference type="NCBI Taxonomy" id="857342"/>
    <lineage>
        <taxon>Eukaryota</taxon>
        <taxon>Fungi</taxon>
        <taxon>Dikarya</taxon>
        <taxon>Ascomycota</taxon>
        <taxon>Pezizomycotina</taxon>
        <taxon>Leotiomycetes</taxon>
        <taxon>Helotiales</taxon>
        <taxon>Amorphothecaceae</taxon>
        <taxon>Amorphotheca</taxon>
    </lineage>
</organism>
<evidence type="ECO:0000256" key="2">
    <source>
        <dbReference type="ARBA" id="ARBA00022679"/>
    </source>
</evidence>
<keyword evidence="4" id="KW-0862">Zinc</keyword>
<dbReference type="CDD" id="cd01412">
    <property type="entry name" value="SIRT5_Af1_CobB"/>
    <property type="match status" value="1"/>
</dbReference>
<evidence type="ECO:0000256" key="3">
    <source>
        <dbReference type="ARBA" id="ARBA00023027"/>
    </source>
</evidence>
<comment type="similarity">
    <text evidence="1">Belongs to the sirtuin family. Class I subfamily.</text>
</comment>
<dbReference type="InterPro" id="IPR003000">
    <property type="entry name" value="Sirtuin"/>
</dbReference>
<keyword evidence="4" id="KW-0479">Metal-binding</keyword>
<feature type="active site" description="Proton acceptor" evidence="4">
    <location>
        <position position="132"/>
    </location>
</feature>
<name>A0A2T3B6N8_AMORE</name>
<dbReference type="AlphaFoldDB" id="A0A2T3B6N8"/>
<feature type="domain" description="Deacetylase sirtuin-type" evidence="5">
    <location>
        <begin position="9"/>
        <end position="308"/>
    </location>
</feature>
<keyword evidence="2" id="KW-0808">Transferase</keyword>
<dbReference type="Pfam" id="PF02146">
    <property type="entry name" value="SIR2"/>
    <property type="match status" value="1"/>
</dbReference>
<dbReference type="OrthoDB" id="424302at2759"/>
<feature type="binding site" evidence="4">
    <location>
        <position position="140"/>
    </location>
    <ligand>
        <name>Zn(2+)</name>
        <dbReference type="ChEBI" id="CHEBI:29105"/>
    </ligand>
</feature>
<keyword evidence="3" id="KW-0520">NAD</keyword>
<feature type="binding site" evidence="4">
    <location>
        <position position="199"/>
    </location>
    <ligand>
        <name>Zn(2+)</name>
        <dbReference type="ChEBI" id="CHEBI:29105"/>
    </ligand>
</feature>
<sequence length="308" mass="32933">MASTTAAVPSGPSSDVEEFGRLLKSSKRVLALCGAGLSASSGLDTFRGAGGMWRNHQAATLATPEAFERDPGLVWLFYSYRRHKALQASPNAGHYALVELSKKMPGFITLTQNVDGLSQRANHPREQLKLLHGSLFDIKCFNCTYVQQNNYDDPLDPILAIDSPSDDRLATSKTSIAARAAYLDPATPPTIAPADLPHCPSCKTGLLRPGVVWFGEELPADTLREVQTFIDQGPIDLIMVIGTTATVYPAAGYVARARAKGAKVALVNMDAGELGAIGSLNKGDFLFEGDAAKILPEILKPVIGELKL</sequence>
<keyword evidence="7" id="KW-1185">Reference proteome</keyword>
<dbReference type="GO" id="GO:0036054">
    <property type="term" value="F:protein-malonyllysine demalonylase activity"/>
    <property type="evidence" value="ECO:0007669"/>
    <property type="project" value="InterPro"/>
</dbReference>
<reference evidence="6 7" key="1">
    <citation type="journal article" date="2018" name="New Phytol.">
        <title>Comparative genomics and transcriptomics depict ericoid mycorrhizal fungi as versatile saprotrophs and plant mutualists.</title>
        <authorList>
            <person name="Martino E."/>
            <person name="Morin E."/>
            <person name="Grelet G.A."/>
            <person name="Kuo A."/>
            <person name="Kohler A."/>
            <person name="Daghino S."/>
            <person name="Barry K.W."/>
            <person name="Cichocki N."/>
            <person name="Clum A."/>
            <person name="Dockter R.B."/>
            <person name="Hainaut M."/>
            <person name="Kuo R.C."/>
            <person name="LaButti K."/>
            <person name="Lindahl B.D."/>
            <person name="Lindquist E.A."/>
            <person name="Lipzen A."/>
            <person name="Khouja H.R."/>
            <person name="Magnuson J."/>
            <person name="Murat C."/>
            <person name="Ohm R.A."/>
            <person name="Singer S.W."/>
            <person name="Spatafora J.W."/>
            <person name="Wang M."/>
            <person name="Veneault-Fourrey C."/>
            <person name="Henrissat B."/>
            <person name="Grigoriev I.V."/>
            <person name="Martin F.M."/>
            <person name="Perotto S."/>
        </authorList>
    </citation>
    <scope>NUCLEOTIDE SEQUENCE [LARGE SCALE GENOMIC DNA]</scope>
    <source>
        <strain evidence="6 7">ATCC 22711</strain>
    </source>
</reference>
<protein>
    <recommendedName>
        <fullName evidence="5">Deacetylase sirtuin-type domain-containing protein</fullName>
    </recommendedName>
</protein>
<feature type="binding site" evidence="4">
    <location>
        <position position="202"/>
    </location>
    <ligand>
        <name>Zn(2+)</name>
        <dbReference type="ChEBI" id="CHEBI:29105"/>
    </ligand>
</feature>
<dbReference type="GeneID" id="36578266"/>
<dbReference type="Gene3D" id="3.30.1600.10">
    <property type="entry name" value="SIR2/SIRT2 'Small Domain"/>
    <property type="match status" value="1"/>
</dbReference>
<evidence type="ECO:0000313" key="7">
    <source>
        <dbReference type="Proteomes" id="UP000241818"/>
    </source>
</evidence>
<dbReference type="InterPro" id="IPR027546">
    <property type="entry name" value="Sirtuin_class_III"/>
</dbReference>
<accession>A0A2T3B6N8</accession>
<dbReference type="GO" id="GO:0017136">
    <property type="term" value="F:histone deacetylase activity, NAD-dependent"/>
    <property type="evidence" value="ECO:0007669"/>
    <property type="project" value="TreeGrafter"/>
</dbReference>
<dbReference type="SUPFAM" id="SSF52467">
    <property type="entry name" value="DHS-like NAD/FAD-binding domain"/>
    <property type="match status" value="1"/>
</dbReference>
<dbReference type="InParanoid" id="A0A2T3B6N8"/>
<evidence type="ECO:0000256" key="1">
    <source>
        <dbReference type="ARBA" id="ARBA00006924"/>
    </source>
</evidence>
<dbReference type="PANTHER" id="PTHR11085">
    <property type="entry name" value="NAD-DEPENDENT PROTEIN DEACYLASE SIRTUIN-5, MITOCHONDRIAL-RELATED"/>
    <property type="match status" value="1"/>
</dbReference>
<dbReference type="PANTHER" id="PTHR11085:SF10">
    <property type="entry name" value="NAD-DEPENDENT PROTEIN DEACYLASE SIRTUIN-5, MITOCHONDRIAL-RELATED"/>
    <property type="match status" value="1"/>
</dbReference>
<dbReference type="InterPro" id="IPR029035">
    <property type="entry name" value="DHS-like_NAD/FAD-binding_dom"/>
</dbReference>
<dbReference type="GO" id="GO:0036055">
    <property type="term" value="F:protein-succinyllysine desuccinylase activity"/>
    <property type="evidence" value="ECO:0007669"/>
    <property type="project" value="InterPro"/>
</dbReference>
<dbReference type="InterPro" id="IPR026590">
    <property type="entry name" value="Ssirtuin_cat_dom"/>
</dbReference>
<dbReference type="GO" id="GO:0070403">
    <property type="term" value="F:NAD+ binding"/>
    <property type="evidence" value="ECO:0007669"/>
    <property type="project" value="InterPro"/>
</dbReference>
<dbReference type="InterPro" id="IPR050134">
    <property type="entry name" value="NAD-dep_sirtuin_deacylases"/>
</dbReference>
<proteinExistence type="inferred from homology"/>
<evidence type="ECO:0000313" key="6">
    <source>
        <dbReference type="EMBL" id="PSS22411.1"/>
    </source>
</evidence>
<dbReference type="RefSeq" id="XP_024722566.1">
    <property type="nucleotide sequence ID" value="XM_024870185.1"/>
</dbReference>